<evidence type="ECO:0000313" key="3">
    <source>
        <dbReference type="Proteomes" id="UP000585474"/>
    </source>
</evidence>
<protein>
    <submittedName>
        <fullName evidence="2">Uncharacterized protein</fullName>
    </submittedName>
</protein>
<accession>A0A7J0DLU1</accession>
<evidence type="ECO:0000256" key="1">
    <source>
        <dbReference type="SAM" id="MobiDB-lite"/>
    </source>
</evidence>
<dbReference type="EMBL" id="BJWL01000298">
    <property type="protein sequence ID" value="GFS38025.1"/>
    <property type="molecule type" value="Genomic_DNA"/>
</dbReference>
<dbReference type="AlphaFoldDB" id="A0A7J0DLU1"/>
<feature type="compositionally biased region" description="Low complexity" evidence="1">
    <location>
        <begin position="27"/>
        <end position="37"/>
    </location>
</feature>
<proteinExistence type="predicted"/>
<dbReference type="Proteomes" id="UP000585474">
    <property type="component" value="Unassembled WGS sequence"/>
</dbReference>
<organism evidence="2 3">
    <name type="scientific">Actinidia rufa</name>
    <dbReference type="NCBI Taxonomy" id="165716"/>
    <lineage>
        <taxon>Eukaryota</taxon>
        <taxon>Viridiplantae</taxon>
        <taxon>Streptophyta</taxon>
        <taxon>Embryophyta</taxon>
        <taxon>Tracheophyta</taxon>
        <taxon>Spermatophyta</taxon>
        <taxon>Magnoliopsida</taxon>
        <taxon>eudicotyledons</taxon>
        <taxon>Gunneridae</taxon>
        <taxon>Pentapetalae</taxon>
        <taxon>asterids</taxon>
        <taxon>Ericales</taxon>
        <taxon>Actinidiaceae</taxon>
        <taxon>Actinidia</taxon>
    </lineage>
</organism>
<reference evidence="3" key="1">
    <citation type="submission" date="2019-07" db="EMBL/GenBank/DDBJ databases">
        <title>De Novo Assembly of kiwifruit Actinidia rufa.</title>
        <authorList>
            <person name="Sugita-Konishi S."/>
            <person name="Sato K."/>
            <person name="Mori E."/>
            <person name="Abe Y."/>
            <person name="Kisaki G."/>
            <person name="Hamano K."/>
            <person name="Suezawa K."/>
            <person name="Otani M."/>
            <person name="Fukuda T."/>
            <person name="Manabe T."/>
            <person name="Gomi K."/>
            <person name="Tabuchi M."/>
            <person name="Akimitsu K."/>
            <person name="Kataoka I."/>
        </authorList>
    </citation>
    <scope>NUCLEOTIDE SEQUENCE [LARGE SCALE GENOMIC DNA]</scope>
    <source>
        <strain evidence="3">cv. Fuchu</strain>
    </source>
</reference>
<keyword evidence="3" id="KW-1185">Reference proteome</keyword>
<feature type="region of interest" description="Disordered" evidence="1">
    <location>
        <begin position="18"/>
        <end position="51"/>
    </location>
</feature>
<feature type="compositionally biased region" description="Basic and acidic residues" evidence="1">
    <location>
        <begin position="39"/>
        <end position="49"/>
    </location>
</feature>
<comment type="caution">
    <text evidence="2">The sequence shown here is derived from an EMBL/GenBank/DDBJ whole genome shotgun (WGS) entry which is preliminary data.</text>
</comment>
<evidence type="ECO:0000313" key="2">
    <source>
        <dbReference type="EMBL" id="GFS38025.1"/>
    </source>
</evidence>
<dbReference type="OrthoDB" id="2008251at2759"/>
<gene>
    <name evidence="2" type="ORF">Acr_00g0055210</name>
</gene>
<name>A0A7J0DLU1_9ERIC</name>
<sequence>MLFSLTFPALEHVTTRNARGRAKSLTGARGARGARGACRNHDEGDDGNHQESVMGVGQVLLEEMWEVLHLRFWVAPNLCKEFFTAIEQVVKNTIQTMQVPVRTAKSRATTAMKAFLQLRPPTFKGEPDSLVAEDWGMPSNDGRPWRKWVSSSSRSRGTISHPDTRTITSHWATYLLSVWSGWSYQSIVHAEGKQSGSYGITTTHSVSSGLEGHSSIYISTDFISVQTTGCSSTGSEDAGTGLRYNISNGTVGDSWTAGAVIRYLCCARYFTYV</sequence>